<evidence type="ECO:0000313" key="2">
    <source>
        <dbReference type="Proteomes" id="UP000193067"/>
    </source>
</evidence>
<protein>
    <submittedName>
        <fullName evidence="1">Uncharacterized protein</fullName>
    </submittedName>
</protein>
<dbReference type="Proteomes" id="UP000193067">
    <property type="component" value="Unassembled WGS sequence"/>
</dbReference>
<dbReference type="EMBL" id="KZ084087">
    <property type="protein sequence ID" value="OSD07819.1"/>
    <property type="molecule type" value="Genomic_DNA"/>
</dbReference>
<dbReference type="AlphaFoldDB" id="A0A1Y2J334"/>
<organism evidence="1 2">
    <name type="scientific">Trametes coccinea (strain BRFM310)</name>
    <name type="common">Pycnoporus coccineus</name>
    <dbReference type="NCBI Taxonomy" id="1353009"/>
    <lineage>
        <taxon>Eukaryota</taxon>
        <taxon>Fungi</taxon>
        <taxon>Dikarya</taxon>
        <taxon>Basidiomycota</taxon>
        <taxon>Agaricomycotina</taxon>
        <taxon>Agaricomycetes</taxon>
        <taxon>Polyporales</taxon>
        <taxon>Polyporaceae</taxon>
        <taxon>Trametes</taxon>
    </lineage>
</organism>
<sequence>MVVRYYLHILIHASTIEKRREQRLHHGPDALVCARTHLTGPASGHDGARHHAPPAKVCLIRARCIYCPTACLDCEFNPCHDVSIPLPRDQVANLRPHLRFSNNRNPLFLLTRPGRCSARHLRHSVPSAGLLRAAIVVVAICSDCAWTRYCRYLERLGHISAVPRRPPFVIPLYRLVRDSISGAEQWYLAGIAHSPTNSIHSKERTGCVREGVADHLRHRWTARPLPPFELT</sequence>
<name>A0A1Y2J334_TRAC3</name>
<dbReference type="OrthoDB" id="10265572at2759"/>
<accession>A0A1Y2J334</accession>
<proteinExistence type="predicted"/>
<evidence type="ECO:0000313" key="1">
    <source>
        <dbReference type="EMBL" id="OSD07819.1"/>
    </source>
</evidence>
<keyword evidence="2" id="KW-1185">Reference proteome</keyword>
<gene>
    <name evidence="1" type="ORF">PYCCODRAFT_352984</name>
</gene>
<reference evidence="1 2" key="1">
    <citation type="journal article" date="2015" name="Biotechnol. Biofuels">
        <title>Enhanced degradation of softwood versus hardwood by the white-rot fungus Pycnoporus coccineus.</title>
        <authorList>
            <person name="Couturier M."/>
            <person name="Navarro D."/>
            <person name="Chevret D."/>
            <person name="Henrissat B."/>
            <person name="Piumi F."/>
            <person name="Ruiz-Duenas F.J."/>
            <person name="Martinez A.T."/>
            <person name="Grigoriev I.V."/>
            <person name="Riley R."/>
            <person name="Lipzen A."/>
            <person name="Berrin J.G."/>
            <person name="Master E.R."/>
            <person name="Rosso M.N."/>
        </authorList>
    </citation>
    <scope>NUCLEOTIDE SEQUENCE [LARGE SCALE GENOMIC DNA]</scope>
    <source>
        <strain evidence="1 2">BRFM310</strain>
    </source>
</reference>